<dbReference type="Proteomes" id="UP000466345">
    <property type="component" value="Unassembled WGS sequence"/>
</dbReference>
<protein>
    <recommendedName>
        <fullName evidence="1">Altered inheritance of mitochondria protein 6</fullName>
    </recommendedName>
</protein>
<keyword evidence="4" id="KW-1185">Reference proteome</keyword>
<dbReference type="InterPro" id="IPR006311">
    <property type="entry name" value="TAT_signal"/>
</dbReference>
<feature type="chain" id="PRO_5029778486" description="Altered inheritance of mitochondria protein 6" evidence="2">
    <location>
        <begin position="30"/>
        <end position="283"/>
    </location>
</feature>
<organism evidence="3 4">
    <name type="scientific">Streptomyces smaragdinus</name>
    <dbReference type="NCBI Taxonomy" id="2585196"/>
    <lineage>
        <taxon>Bacteria</taxon>
        <taxon>Bacillati</taxon>
        <taxon>Actinomycetota</taxon>
        <taxon>Actinomycetes</taxon>
        <taxon>Kitasatosporales</taxon>
        <taxon>Streptomycetaceae</taxon>
        <taxon>Streptomyces</taxon>
    </lineage>
</organism>
<gene>
    <name evidence="3" type="ORF">SRB5_57160</name>
</gene>
<keyword evidence="2" id="KW-0732">Signal</keyword>
<dbReference type="GO" id="GO:0008081">
    <property type="term" value="F:phosphoric diester hydrolase activity"/>
    <property type="evidence" value="ECO:0007669"/>
    <property type="project" value="InterPro"/>
</dbReference>
<comment type="caution">
    <text evidence="3">The sequence shown here is derived from an EMBL/GenBank/DDBJ whole genome shotgun (WGS) entry which is preliminary data.</text>
</comment>
<evidence type="ECO:0000256" key="1">
    <source>
        <dbReference type="ARBA" id="ARBA00014286"/>
    </source>
</evidence>
<dbReference type="Pfam" id="PF13653">
    <property type="entry name" value="GDPD_2"/>
    <property type="match status" value="1"/>
</dbReference>
<dbReference type="PANTHER" id="PTHR31571:SF1">
    <property type="entry name" value="ALTERED INHERITANCE OF MITOCHONDRIA PROTEIN 6"/>
    <property type="match status" value="1"/>
</dbReference>
<dbReference type="EMBL" id="WEGJ01000035">
    <property type="protein sequence ID" value="MQY15534.1"/>
    <property type="molecule type" value="Genomic_DNA"/>
</dbReference>
<dbReference type="PANTHER" id="PTHR31571">
    <property type="entry name" value="ALTERED INHERITANCE OF MITOCHONDRIA PROTEIN 6"/>
    <property type="match status" value="1"/>
</dbReference>
<proteinExistence type="predicted"/>
<dbReference type="GO" id="GO:0006629">
    <property type="term" value="P:lipid metabolic process"/>
    <property type="evidence" value="ECO:0007669"/>
    <property type="project" value="InterPro"/>
</dbReference>
<dbReference type="RefSeq" id="WP_323378643.1">
    <property type="nucleotide sequence ID" value="NZ_WEGJ01000035.1"/>
</dbReference>
<name>A0A7K0CS26_9ACTN</name>
<evidence type="ECO:0000313" key="3">
    <source>
        <dbReference type="EMBL" id="MQY15534.1"/>
    </source>
</evidence>
<dbReference type="InterPro" id="IPR039559">
    <property type="entry name" value="AIM6_PI-PLC-like_dom"/>
</dbReference>
<evidence type="ECO:0000256" key="2">
    <source>
        <dbReference type="SAM" id="SignalP"/>
    </source>
</evidence>
<dbReference type="PROSITE" id="PS51318">
    <property type="entry name" value="TAT"/>
    <property type="match status" value="1"/>
</dbReference>
<dbReference type="AlphaFoldDB" id="A0A7K0CS26"/>
<dbReference type="InterPro" id="IPR051236">
    <property type="entry name" value="HAT_RTT109-like"/>
</dbReference>
<accession>A0A7K0CS26</accession>
<evidence type="ECO:0000313" key="4">
    <source>
        <dbReference type="Proteomes" id="UP000466345"/>
    </source>
</evidence>
<sequence length="283" mass="31257">MYRPTRRQAVAAFSAAAAGAVLLPGTARAAGPAPLRRAHAHNDYLHERPLLDALAHNFTSVEADVFLRDGQLLVAHEEAALDPTRTLQSLYLDPLARRIARNRGSVYAGYHRPLQLLVDIKDLGEPTYLELSRVLRRYRGLFSHAVDGRVQPRAVTAVISGDRAARIPMEAEHVRYAFYDGRYEDLPTDVPASFIPLLSASWSSAFTWQGAGPMPAAEREALRSVVALAHSKGQRVRFWATPDLPGPERDAVWRELLAADVDHLNSDDLAGLETFLRAADTVR</sequence>
<feature type="signal peptide" evidence="2">
    <location>
        <begin position="1"/>
        <end position="29"/>
    </location>
</feature>
<dbReference type="CDD" id="cd08577">
    <property type="entry name" value="PI-PLCc_GDPD_SF_unchar3"/>
    <property type="match status" value="1"/>
</dbReference>
<dbReference type="SUPFAM" id="SSF51695">
    <property type="entry name" value="PLC-like phosphodiesterases"/>
    <property type="match status" value="1"/>
</dbReference>
<dbReference type="InterPro" id="IPR017946">
    <property type="entry name" value="PLC-like_Pdiesterase_TIM-brl"/>
</dbReference>
<reference evidence="3 4" key="1">
    <citation type="submission" date="2019-10" db="EMBL/GenBank/DDBJ databases">
        <title>Streptomyces smaragdinus sp. nov. and Streptomyces fabii sp. nov., isolated from the gut of fungus growing-termite Macrotermes natalensis.</title>
        <authorList>
            <person name="Schwitalla J."/>
            <person name="Benndorf R."/>
            <person name="Martin K."/>
            <person name="De Beer W."/>
            <person name="Kaster A.-K."/>
            <person name="Vollmers J."/>
            <person name="Poulsen M."/>
            <person name="Beemelmanns C."/>
        </authorList>
    </citation>
    <scope>NUCLEOTIDE SEQUENCE [LARGE SCALE GENOMIC DNA]</scope>
    <source>
        <strain evidence="3 4">RB5</strain>
    </source>
</reference>